<evidence type="ECO:0000259" key="3">
    <source>
        <dbReference type="Pfam" id="PF01168"/>
    </source>
</evidence>
<comment type="similarity">
    <text evidence="2">Belongs to the pyridoxal phosphate-binding protein YggS/PROSC family.</text>
</comment>
<accession>A0A061AAB6</accession>
<gene>
    <name evidence="4" type="primary">yggS</name>
    <name evidence="4" type="ORF">Aocu_07720</name>
</gene>
<evidence type="ECO:0000256" key="1">
    <source>
        <dbReference type="ARBA" id="ARBA00022898"/>
    </source>
</evidence>
<dbReference type="InterPro" id="IPR011078">
    <property type="entry name" value="PyrdxlP_homeostasis"/>
</dbReference>
<dbReference type="InterPro" id="IPR001608">
    <property type="entry name" value="Ala_racemase_N"/>
</dbReference>
<organism evidence="4 5">
    <name type="scientific">Acholeplasma oculi</name>
    <dbReference type="NCBI Taxonomy" id="35623"/>
    <lineage>
        <taxon>Bacteria</taxon>
        <taxon>Bacillati</taxon>
        <taxon>Mycoplasmatota</taxon>
        <taxon>Mollicutes</taxon>
        <taxon>Acholeplasmatales</taxon>
        <taxon>Acholeplasmataceae</taxon>
        <taxon>Acholeplasma</taxon>
    </lineage>
</organism>
<proteinExistence type="inferred from homology"/>
<feature type="domain" description="Alanine racemase N-terminal" evidence="3">
    <location>
        <begin position="8"/>
        <end position="170"/>
    </location>
</feature>
<dbReference type="InterPro" id="IPR029066">
    <property type="entry name" value="PLP-binding_barrel"/>
</dbReference>
<keyword evidence="5" id="KW-1185">Reference proteome</keyword>
<name>A0A061AAB6_9MOLU</name>
<dbReference type="HOGENOM" id="CLU_059988_1_2_14"/>
<dbReference type="NCBIfam" id="TIGR00044">
    <property type="entry name" value="YggS family pyridoxal phosphate-dependent enzyme"/>
    <property type="match status" value="1"/>
</dbReference>
<sequence>MIKIYHLGLRNFGENYVNDLLTKKQSLSHLNDIKWHLIGHLQTNKVKKIINEIDYLHTLDSEKLAKEIQKYRQMPLNCLIQLNLEENDQKSGIFINQLDDLMKSIEKYDKINLIGLMTIGTINDLEKTETIFKELASLKSKYSFKVISMGMSQDYEIALKYHSDFLRIGSLFKEVI</sequence>
<dbReference type="PATRIC" id="fig|35623.3.peg.772"/>
<protein>
    <recommendedName>
        <fullName evidence="3">Alanine racemase N-terminal domain-containing protein</fullName>
    </recommendedName>
</protein>
<dbReference type="Proteomes" id="UP000032434">
    <property type="component" value="Chromosome 1"/>
</dbReference>
<dbReference type="STRING" id="35623.Aocu_07720"/>
<dbReference type="FunCoup" id="A0A061AAB6">
    <property type="interactions" value="236"/>
</dbReference>
<dbReference type="Gene3D" id="3.20.20.10">
    <property type="entry name" value="Alanine racemase"/>
    <property type="match status" value="1"/>
</dbReference>
<evidence type="ECO:0000313" key="4">
    <source>
        <dbReference type="EMBL" id="CDR30845.1"/>
    </source>
</evidence>
<evidence type="ECO:0000256" key="2">
    <source>
        <dbReference type="RuleBase" id="RU004514"/>
    </source>
</evidence>
<dbReference type="AlphaFoldDB" id="A0A061AAB6"/>
<dbReference type="InParanoid" id="A0A061AAB6"/>
<dbReference type="KEGG" id="aoc:Aocu_07720"/>
<dbReference type="PANTHER" id="PTHR10146">
    <property type="entry name" value="PROLINE SYNTHETASE CO-TRANSCRIBED BACTERIAL HOMOLOG PROTEIN"/>
    <property type="match status" value="1"/>
</dbReference>
<keyword evidence="1" id="KW-0663">Pyridoxal phosphate</keyword>
<dbReference type="PANTHER" id="PTHR10146:SF14">
    <property type="entry name" value="PYRIDOXAL PHOSPHATE HOMEOSTASIS PROTEIN"/>
    <property type="match status" value="1"/>
</dbReference>
<reference evidence="5" key="1">
    <citation type="submission" date="2014-05" db="EMBL/GenBank/DDBJ databases">
        <authorList>
            <person name="Kube M."/>
        </authorList>
    </citation>
    <scope>NUCLEOTIDE SEQUENCE [LARGE SCALE GENOMIC DNA]</scope>
</reference>
<dbReference type="SUPFAM" id="SSF51419">
    <property type="entry name" value="PLP-binding barrel"/>
    <property type="match status" value="1"/>
</dbReference>
<dbReference type="Pfam" id="PF01168">
    <property type="entry name" value="Ala_racemase_N"/>
    <property type="match status" value="1"/>
</dbReference>
<dbReference type="EMBL" id="LK028559">
    <property type="protein sequence ID" value="CDR30845.1"/>
    <property type="molecule type" value="Genomic_DNA"/>
</dbReference>
<evidence type="ECO:0000313" key="5">
    <source>
        <dbReference type="Proteomes" id="UP000032434"/>
    </source>
</evidence>
<dbReference type="GO" id="GO:0030170">
    <property type="term" value="F:pyridoxal phosphate binding"/>
    <property type="evidence" value="ECO:0007669"/>
    <property type="project" value="InterPro"/>
</dbReference>